<accession>A0A9R1Q8E0</accession>
<dbReference type="PRINTS" id="PR00382">
    <property type="entry name" value="LIPIDTRNSFER"/>
</dbReference>
<dbReference type="InterPro" id="IPR036312">
    <property type="entry name" value="Bifun_inhib/LTP/seed_sf"/>
</dbReference>
<keyword evidence="2" id="KW-0732">Signal</keyword>
<dbReference type="PANTHER" id="PTHR33076">
    <property type="entry name" value="NON-SPECIFIC LIPID-TRANSFER PROTEIN 2-RELATED"/>
    <property type="match status" value="1"/>
</dbReference>
<organism evidence="4 5">
    <name type="scientific">Triticum turgidum subsp. durum</name>
    <name type="common">Durum wheat</name>
    <name type="synonym">Triticum durum</name>
    <dbReference type="NCBI Taxonomy" id="4567"/>
    <lineage>
        <taxon>Eukaryota</taxon>
        <taxon>Viridiplantae</taxon>
        <taxon>Streptophyta</taxon>
        <taxon>Embryophyta</taxon>
        <taxon>Tracheophyta</taxon>
        <taxon>Spermatophyta</taxon>
        <taxon>Magnoliopsida</taxon>
        <taxon>Liliopsida</taxon>
        <taxon>Poales</taxon>
        <taxon>Poaceae</taxon>
        <taxon>BOP clade</taxon>
        <taxon>Pooideae</taxon>
        <taxon>Triticodae</taxon>
        <taxon>Triticeae</taxon>
        <taxon>Triticinae</taxon>
        <taxon>Triticum</taxon>
    </lineage>
</organism>
<dbReference type="Proteomes" id="UP000324705">
    <property type="component" value="Chromosome 3B"/>
</dbReference>
<proteinExistence type="inferred from homology"/>
<evidence type="ECO:0000259" key="3">
    <source>
        <dbReference type="SMART" id="SM00499"/>
    </source>
</evidence>
<feature type="chain" id="PRO_5040495175" description="Non-specific lipid-transfer protein" evidence="2">
    <location>
        <begin position="26"/>
        <end position="115"/>
    </location>
</feature>
<evidence type="ECO:0000256" key="2">
    <source>
        <dbReference type="SAM" id="SignalP"/>
    </source>
</evidence>
<keyword evidence="5" id="KW-1185">Reference proteome</keyword>
<comment type="function">
    <text evidence="1">Plant non-specific lipid-transfer proteins transfer phospholipids as well as galactolipids across membranes. May play a role in wax or cutin deposition in the cell walls of expanding epidermal cells and certain secretory tissues.</text>
</comment>
<name>A0A9R1Q8E0_TRITD</name>
<gene>
    <name evidence="4" type="ORF">TRITD_3Bv1G016640</name>
</gene>
<keyword evidence="1" id="KW-0446">Lipid-binding</keyword>
<feature type="signal peptide" evidence="2">
    <location>
        <begin position="1"/>
        <end position="25"/>
    </location>
</feature>
<reference evidence="4 5" key="1">
    <citation type="submission" date="2017-09" db="EMBL/GenBank/DDBJ databases">
        <authorList>
            <consortium name="International Durum Wheat Genome Sequencing Consortium (IDWGSC)"/>
            <person name="Milanesi L."/>
        </authorList>
    </citation>
    <scope>NUCLEOTIDE SEQUENCE [LARGE SCALE GENOMIC DNA]</scope>
    <source>
        <strain evidence="5">cv. Svevo</strain>
    </source>
</reference>
<dbReference type="PROSITE" id="PS00597">
    <property type="entry name" value="PLANT_LTP"/>
    <property type="match status" value="1"/>
</dbReference>
<dbReference type="InterPro" id="IPR016140">
    <property type="entry name" value="Bifunc_inhib/LTP/seed_store"/>
</dbReference>
<dbReference type="Pfam" id="PF00234">
    <property type="entry name" value="Tryp_alpha_amyl"/>
    <property type="match status" value="1"/>
</dbReference>
<dbReference type="InterPro" id="IPR000528">
    <property type="entry name" value="Plant_nsLTP"/>
</dbReference>
<dbReference type="AlphaFoldDB" id="A0A9R1Q8E0"/>
<feature type="domain" description="Bifunctional inhibitor/plant lipid transfer protein/seed storage helical" evidence="3">
    <location>
        <begin position="29"/>
        <end position="111"/>
    </location>
</feature>
<evidence type="ECO:0000313" key="4">
    <source>
        <dbReference type="EMBL" id="VAH71895.1"/>
    </source>
</evidence>
<sequence>MARGAATQLVLVALVAAMLLVATDTTISCGQVSSTLNPYISYANSNGANPTAACCSCVSSVASAARSTADEQVACKCIKSAPGGLNAGNAADIPFKCGVNIPYAISSSVDCSKIC</sequence>
<dbReference type="CDD" id="cd01960">
    <property type="entry name" value="nsLTP1"/>
    <property type="match status" value="1"/>
</dbReference>
<dbReference type="Gene3D" id="1.10.110.10">
    <property type="entry name" value="Plant lipid-transfer and hydrophobic proteins"/>
    <property type="match status" value="1"/>
</dbReference>
<dbReference type="SMR" id="A0A9R1Q8E0"/>
<comment type="similarity">
    <text evidence="1">Belongs to the plant LTP family.</text>
</comment>
<dbReference type="GO" id="GO:0006869">
    <property type="term" value="P:lipid transport"/>
    <property type="evidence" value="ECO:0007669"/>
    <property type="project" value="InterPro"/>
</dbReference>
<dbReference type="SUPFAM" id="SSF47699">
    <property type="entry name" value="Bifunctional inhibitor/lipid-transfer protein/seed storage 2S albumin"/>
    <property type="match status" value="1"/>
</dbReference>
<keyword evidence="1" id="KW-0813">Transport</keyword>
<dbReference type="Gramene" id="TRITD3Bv1G016640.1">
    <property type="protein sequence ID" value="TRITD3Bv1G016640.1"/>
    <property type="gene ID" value="TRITD3Bv1G016640"/>
</dbReference>
<dbReference type="EMBL" id="LT934116">
    <property type="protein sequence ID" value="VAH71895.1"/>
    <property type="molecule type" value="Genomic_DNA"/>
</dbReference>
<evidence type="ECO:0000313" key="5">
    <source>
        <dbReference type="Proteomes" id="UP000324705"/>
    </source>
</evidence>
<evidence type="ECO:0000256" key="1">
    <source>
        <dbReference type="RuleBase" id="RU000628"/>
    </source>
</evidence>
<dbReference type="SMART" id="SM00499">
    <property type="entry name" value="AAI"/>
    <property type="match status" value="1"/>
</dbReference>
<dbReference type="GO" id="GO:0008289">
    <property type="term" value="F:lipid binding"/>
    <property type="evidence" value="ECO:0007669"/>
    <property type="project" value="UniProtKB-KW"/>
</dbReference>
<protein>
    <recommendedName>
        <fullName evidence="1">Non-specific lipid-transfer protein</fullName>
    </recommendedName>
</protein>